<organism evidence="2">
    <name type="scientific">Petromyces alliaceus</name>
    <name type="common">Aspergillus alliaceus</name>
    <dbReference type="NCBI Taxonomy" id="209559"/>
    <lineage>
        <taxon>Eukaryota</taxon>
        <taxon>Fungi</taxon>
        <taxon>Dikarya</taxon>
        <taxon>Ascomycota</taxon>
        <taxon>Pezizomycotina</taxon>
        <taxon>Eurotiomycetes</taxon>
        <taxon>Eurotiomycetidae</taxon>
        <taxon>Eurotiales</taxon>
        <taxon>Aspergillaceae</taxon>
        <taxon>Aspergillus</taxon>
        <taxon>Aspergillus subgen. Circumdati</taxon>
    </lineage>
</organism>
<feature type="transmembrane region" description="Helical" evidence="1">
    <location>
        <begin position="28"/>
        <end position="45"/>
    </location>
</feature>
<protein>
    <submittedName>
        <fullName evidence="2">Uncharacterized protein</fullName>
    </submittedName>
</protein>
<dbReference type="EMBL" id="ML735344">
    <property type="protein sequence ID" value="KAE8385135.1"/>
    <property type="molecule type" value="Genomic_DNA"/>
</dbReference>
<dbReference type="Proteomes" id="UP000326877">
    <property type="component" value="Unassembled WGS sequence"/>
</dbReference>
<keyword evidence="1" id="KW-0472">Membrane</keyword>
<keyword evidence="1" id="KW-0812">Transmembrane</keyword>
<name>A0A5N7BTH0_PETAA</name>
<dbReference type="AlphaFoldDB" id="A0A5N7BTH0"/>
<evidence type="ECO:0000256" key="1">
    <source>
        <dbReference type="SAM" id="Phobius"/>
    </source>
</evidence>
<sequence>MHACRAHVCRPFDSWPPADAYRRGSFRYSAWCLVFILVLSSYSFFSDREQDREWVGTCNPVAQTTKEFGALPFESRYQSSRVSHAPHLPATHSL</sequence>
<evidence type="ECO:0000313" key="2">
    <source>
        <dbReference type="EMBL" id="KAE8385135.1"/>
    </source>
</evidence>
<accession>A0A5N7BTH0</accession>
<keyword evidence="1" id="KW-1133">Transmembrane helix</keyword>
<proteinExistence type="predicted"/>
<gene>
    <name evidence="2" type="ORF">BDV23DRAFT_165497</name>
</gene>
<reference evidence="2" key="1">
    <citation type="submission" date="2019-04" db="EMBL/GenBank/DDBJ databases">
        <title>Friends and foes A comparative genomics studyof 23 Aspergillus species from section Flavi.</title>
        <authorList>
            <consortium name="DOE Joint Genome Institute"/>
            <person name="Kjaerbolling I."/>
            <person name="Vesth T."/>
            <person name="Frisvad J.C."/>
            <person name="Nybo J.L."/>
            <person name="Theobald S."/>
            <person name="Kildgaard S."/>
            <person name="Isbrandt T."/>
            <person name="Kuo A."/>
            <person name="Sato A."/>
            <person name="Lyhne E.K."/>
            <person name="Kogle M.E."/>
            <person name="Wiebenga A."/>
            <person name="Kun R.S."/>
            <person name="Lubbers R.J."/>
            <person name="Makela M.R."/>
            <person name="Barry K."/>
            <person name="Chovatia M."/>
            <person name="Clum A."/>
            <person name="Daum C."/>
            <person name="Haridas S."/>
            <person name="He G."/>
            <person name="LaButti K."/>
            <person name="Lipzen A."/>
            <person name="Mondo S."/>
            <person name="Riley R."/>
            <person name="Salamov A."/>
            <person name="Simmons B.A."/>
            <person name="Magnuson J.K."/>
            <person name="Henrissat B."/>
            <person name="Mortensen U.H."/>
            <person name="Larsen T.O."/>
            <person name="Devries R.P."/>
            <person name="Grigoriev I.V."/>
            <person name="Machida M."/>
            <person name="Baker S.E."/>
            <person name="Andersen M.R."/>
        </authorList>
    </citation>
    <scope>NUCLEOTIDE SEQUENCE [LARGE SCALE GENOMIC DNA]</scope>
    <source>
        <strain evidence="2">IBT 14317</strain>
    </source>
</reference>